<keyword evidence="1" id="KW-0472">Membrane</keyword>
<proteinExistence type="predicted"/>
<dbReference type="Proteomes" id="UP000185151">
    <property type="component" value="Unassembled WGS sequence"/>
</dbReference>
<evidence type="ECO:0000256" key="1">
    <source>
        <dbReference type="SAM" id="Phobius"/>
    </source>
</evidence>
<organism evidence="2 3">
    <name type="scientific">Paraburkholderia phenazinium</name>
    <dbReference type="NCBI Taxonomy" id="60549"/>
    <lineage>
        <taxon>Bacteria</taxon>
        <taxon>Pseudomonadati</taxon>
        <taxon>Pseudomonadota</taxon>
        <taxon>Betaproteobacteria</taxon>
        <taxon>Burkholderiales</taxon>
        <taxon>Burkholderiaceae</taxon>
        <taxon>Paraburkholderia</taxon>
    </lineage>
</organism>
<dbReference type="OrthoDB" id="9936407at2"/>
<dbReference type="AlphaFoldDB" id="A0A1N6L3R4"/>
<evidence type="ECO:0000313" key="3">
    <source>
        <dbReference type="Proteomes" id="UP000185151"/>
    </source>
</evidence>
<keyword evidence="1" id="KW-1133">Transmembrane helix</keyword>
<protein>
    <submittedName>
        <fullName evidence="2">Uncharacterized protein</fullName>
    </submittedName>
</protein>
<keyword evidence="3" id="KW-1185">Reference proteome</keyword>
<accession>A0A1N6L3R4</accession>
<evidence type="ECO:0000313" key="2">
    <source>
        <dbReference type="EMBL" id="SIO63438.1"/>
    </source>
</evidence>
<feature type="transmembrane region" description="Helical" evidence="1">
    <location>
        <begin position="29"/>
        <end position="54"/>
    </location>
</feature>
<name>A0A1N6L3R4_9BURK</name>
<dbReference type="RefSeq" id="WP_143788486.1">
    <property type="nucleotide sequence ID" value="NZ_FSRU01000002.1"/>
</dbReference>
<feature type="transmembrane region" description="Helical" evidence="1">
    <location>
        <begin position="75"/>
        <end position="95"/>
    </location>
</feature>
<dbReference type="EMBL" id="FSRU01000002">
    <property type="protein sequence ID" value="SIO63438.1"/>
    <property type="molecule type" value="Genomic_DNA"/>
</dbReference>
<feature type="transmembrane region" description="Helical" evidence="1">
    <location>
        <begin position="107"/>
        <end position="127"/>
    </location>
</feature>
<sequence length="135" mass="15086">MIKLVALSGALSAGLFASPLDTFSIEVRMFIGLVGVAMGGLGSLGFLLLHHLVWPKARKWKVPAWSNGVLSPWQWVHFFAMTILSMSVGEWFAFFLKYGWYESTQSYIFFGMGLGMWVGVRLGILIFRSRVPVPP</sequence>
<keyword evidence="1" id="KW-0812">Transmembrane</keyword>
<reference evidence="2 3" key="1">
    <citation type="submission" date="2016-11" db="EMBL/GenBank/DDBJ databases">
        <authorList>
            <person name="Jaros S."/>
            <person name="Januszkiewicz K."/>
            <person name="Wedrychowicz H."/>
        </authorList>
    </citation>
    <scope>NUCLEOTIDE SEQUENCE [LARGE SCALE GENOMIC DNA]</scope>
    <source>
        <strain evidence="2 3">GAS95</strain>
    </source>
</reference>
<gene>
    <name evidence="2" type="ORF">SAMN05444165_5838</name>
</gene>